<accession>C3MNQ6</accession>
<name>C3MNQ6_SACI2</name>
<dbReference type="HOGENOM" id="CLU_1801781_0_0_2"/>
<dbReference type="GeneID" id="7797486"/>
<dbReference type="Proteomes" id="UP000001747">
    <property type="component" value="Chromosome"/>
</dbReference>
<reference evidence="2 3" key="1">
    <citation type="journal article" date="2009" name="Proc. Natl. Acad. Sci. U.S.A.">
        <title>Biogeography of the Sulfolobus islandicus pan-genome.</title>
        <authorList>
            <person name="Reno M.L."/>
            <person name="Held N.L."/>
            <person name="Fields C.J."/>
            <person name="Burke P.V."/>
            <person name="Whitaker R.J."/>
        </authorList>
    </citation>
    <scope>NUCLEOTIDE SEQUENCE [LARGE SCALE GENOMIC DNA]</scope>
    <source>
        <strain evidence="3">L.S.2.15 / Lassen #1</strain>
    </source>
</reference>
<dbReference type="RefSeq" id="WP_012713389.1">
    <property type="nucleotide sequence ID" value="NC_012589.1"/>
</dbReference>
<dbReference type="AlphaFoldDB" id="C3MNQ6"/>
<dbReference type="InterPro" id="IPR012312">
    <property type="entry name" value="Hemerythrin-like"/>
</dbReference>
<sequence>MLSLILTLDHRRIEELVNIFINNPCIDVYNEIRRSYINHIYWEEEFLFKEVQDSSSLLPIIKSLEIEHGSMWIILDEIKTSDGGAMREKMESFMRILLEHDGAEEGSVYQYLESLTEEKQAKLILEEIKIATPPASWKCKALS</sequence>
<evidence type="ECO:0000313" key="2">
    <source>
        <dbReference type="EMBL" id="ACP35019.1"/>
    </source>
</evidence>
<proteinExistence type="predicted"/>
<dbReference type="OrthoDB" id="38915at2157"/>
<protein>
    <submittedName>
        <fullName evidence="2">Hemerythrin HHE cation binding domain protein</fullName>
    </submittedName>
</protein>
<dbReference type="KEGG" id="sis:LS215_0982"/>
<evidence type="ECO:0000259" key="1">
    <source>
        <dbReference type="Pfam" id="PF01814"/>
    </source>
</evidence>
<evidence type="ECO:0000313" key="3">
    <source>
        <dbReference type="Proteomes" id="UP000001747"/>
    </source>
</evidence>
<gene>
    <name evidence="2" type="ordered locus">LS215_0982</name>
</gene>
<dbReference type="EMBL" id="CP001399">
    <property type="protein sequence ID" value="ACP35019.1"/>
    <property type="molecule type" value="Genomic_DNA"/>
</dbReference>
<feature type="domain" description="Hemerythrin-like" evidence="1">
    <location>
        <begin position="5"/>
        <end position="111"/>
    </location>
</feature>
<organism evidence="2 3">
    <name type="scientific">Saccharolobus islandicus (strain L.S.2.15 / Lassen #1)</name>
    <name type="common">Sulfolobus islandicus</name>
    <dbReference type="NCBI Taxonomy" id="429572"/>
    <lineage>
        <taxon>Archaea</taxon>
        <taxon>Thermoproteota</taxon>
        <taxon>Thermoprotei</taxon>
        <taxon>Sulfolobales</taxon>
        <taxon>Sulfolobaceae</taxon>
        <taxon>Saccharolobus</taxon>
    </lineage>
</organism>
<dbReference type="Gene3D" id="1.20.120.520">
    <property type="entry name" value="nmb1532 protein domain like"/>
    <property type="match status" value="1"/>
</dbReference>
<dbReference type="Pfam" id="PF01814">
    <property type="entry name" value="Hemerythrin"/>
    <property type="match status" value="1"/>
</dbReference>